<keyword evidence="3 6" id="KW-0812">Transmembrane</keyword>
<organism evidence="7 8">
    <name type="scientific">Kineobactrum salinum</name>
    <dbReference type="NCBI Taxonomy" id="2708301"/>
    <lineage>
        <taxon>Bacteria</taxon>
        <taxon>Pseudomonadati</taxon>
        <taxon>Pseudomonadota</taxon>
        <taxon>Gammaproteobacteria</taxon>
        <taxon>Cellvibrionales</taxon>
        <taxon>Halieaceae</taxon>
        <taxon>Kineobactrum</taxon>
    </lineage>
</organism>
<keyword evidence="4 6" id="KW-1133">Transmembrane helix</keyword>
<comment type="subcellular location">
    <subcellularLocation>
        <location evidence="1">Cell membrane</location>
        <topology evidence="1">Multi-pass membrane protein</topology>
    </subcellularLocation>
</comment>
<gene>
    <name evidence="7" type="ORF">G3T16_17260</name>
</gene>
<dbReference type="PANTHER" id="PTHR42770:SF11">
    <property type="entry name" value="INNER MEMBRANE TRANSPORT PROTEIN YBAT"/>
    <property type="match status" value="1"/>
</dbReference>
<dbReference type="AlphaFoldDB" id="A0A6C0U4M2"/>
<keyword evidence="2" id="KW-1003">Cell membrane</keyword>
<dbReference type="Pfam" id="PF13520">
    <property type="entry name" value="AA_permease_2"/>
    <property type="match status" value="1"/>
</dbReference>
<feature type="transmembrane region" description="Helical" evidence="6">
    <location>
        <begin position="384"/>
        <end position="404"/>
    </location>
</feature>
<protein>
    <submittedName>
        <fullName evidence="7">APC family permease</fullName>
    </submittedName>
</protein>
<sequence length="450" mass="47795">MDKDEDRTTHYQEGSLTLPGTVMLGTGVMIGAGIFALTGQMAQMTGVLFPLAFLAAAVIVAFSAYSYIKISNAYPSAGGIGMYLHKAYGDRLPTAFNALLMYFSMVIAQSFLARTFGAYTMQLFGGDESGMMVPVLGVSLILAAFLVNLSGNRLIQGVASFIGVLKIAGILIFGVVGIWIADSLSVDFSNPGEAGTVGNFLGATALGILAFKGFTTITNSGSEVKDPKRNVGRAIVISIAACVVIYTLVGFAVASNLSLAEIIETRDYSLAAAARPALGEYGVWFTVAIAMMATAGGILASIFAVSRMLAMLTEMKLVPHSHFGMPGSIQKHTLVYTVVLGLVLTAFFDLSRIAALGIVFYLIMDIAIHWGVIRYLREDIEARAWVPVTAIVLDLLALGGFVWVKLNADPFVIGVAVVAMMIIAVVEQIFLKKTSGIKPPGSEHPHSHHH</sequence>
<accession>A0A6C0U4M2</accession>
<feature type="transmembrane region" description="Helical" evidence="6">
    <location>
        <begin position="283"/>
        <end position="310"/>
    </location>
</feature>
<evidence type="ECO:0000256" key="6">
    <source>
        <dbReference type="SAM" id="Phobius"/>
    </source>
</evidence>
<feature type="transmembrane region" description="Helical" evidence="6">
    <location>
        <begin position="158"/>
        <end position="180"/>
    </location>
</feature>
<name>A0A6C0U4M2_9GAMM</name>
<dbReference type="Proteomes" id="UP000477680">
    <property type="component" value="Chromosome"/>
</dbReference>
<evidence type="ECO:0000313" key="7">
    <source>
        <dbReference type="EMBL" id="QIB66878.1"/>
    </source>
</evidence>
<evidence type="ECO:0000256" key="4">
    <source>
        <dbReference type="ARBA" id="ARBA00022989"/>
    </source>
</evidence>
<evidence type="ECO:0000256" key="5">
    <source>
        <dbReference type="ARBA" id="ARBA00023136"/>
    </source>
</evidence>
<keyword evidence="5 6" id="KW-0472">Membrane</keyword>
<reference evidence="7 8" key="1">
    <citation type="submission" date="2020-02" db="EMBL/GenBank/DDBJ databases">
        <title>Genome sequencing for Kineobactrum sp. M2.</title>
        <authorList>
            <person name="Park S.-J."/>
        </authorList>
    </citation>
    <scope>NUCLEOTIDE SEQUENCE [LARGE SCALE GENOMIC DNA]</scope>
    <source>
        <strain evidence="7 8">M2</strain>
    </source>
</reference>
<feature type="transmembrane region" description="Helical" evidence="6">
    <location>
        <begin position="410"/>
        <end position="431"/>
    </location>
</feature>
<dbReference type="GO" id="GO:0005886">
    <property type="term" value="C:plasma membrane"/>
    <property type="evidence" value="ECO:0007669"/>
    <property type="project" value="UniProtKB-SubCell"/>
</dbReference>
<dbReference type="RefSeq" id="WP_163496308.1">
    <property type="nucleotide sequence ID" value="NZ_CP048711.1"/>
</dbReference>
<dbReference type="GO" id="GO:0022857">
    <property type="term" value="F:transmembrane transporter activity"/>
    <property type="evidence" value="ECO:0007669"/>
    <property type="project" value="InterPro"/>
</dbReference>
<feature type="transmembrane region" description="Helical" evidence="6">
    <location>
        <begin position="21"/>
        <end position="41"/>
    </location>
</feature>
<dbReference type="PANTHER" id="PTHR42770">
    <property type="entry name" value="AMINO ACID TRANSPORTER-RELATED"/>
    <property type="match status" value="1"/>
</dbReference>
<dbReference type="KEGG" id="kim:G3T16_17260"/>
<dbReference type="InterPro" id="IPR002293">
    <property type="entry name" value="AA/rel_permease1"/>
</dbReference>
<feature type="transmembrane region" description="Helical" evidence="6">
    <location>
        <begin position="354"/>
        <end position="372"/>
    </location>
</feature>
<evidence type="ECO:0000256" key="2">
    <source>
        <dbReference type="ARBA" id="ARBA00022475"/>
    </source>
</evidence>
<dbReference type="Gene3D" id="1.20.1740.10">
    <property type="entry name" value="Amino acid/polyamine transporter I"/>
    <property type="match status" value="1"/>
</dbReference>
<feature type="transmembrane region" description="Helical" evidence="6">
    <location>
        <begin position="47"/>
        <end position="68"/>
    </location>
</feature>
<dbReference type="InterPro" id="IPR050367">
    <property type="entry name" value="APC_superfamily"/>
</dbReference>
<feature type="transmembrane region" description="Helical" evidence="6">
    <location>
        <begin position="92"/>
        <end position="112"/>
    </location>
</feature>
<keyword evidence="8" id="KW-1185">Reference proteome</keyword>
<feature type="transmembrane region" description="Helical" evidence="6">
    <location>
        <begin position="132"/>
        <end position="151"/>
    </location>
</feature>
<proteinExistence type="predicted"/>
<evidence type="ECO:0000256" key="1">
    <source>
        <dbReference type="ARBA" id="ARBA00004651"/>
    </source>
</evidence>
<feature type="transmembrane region" description="Helical" evidence="6">
    <location>
        <begin position="231"/>
        <end position="254"/>
    </location>
</feature>
<evidence type="ECO:0000313" key="8">
    <source>
        <dbReference type="Proteomes" id="UP000477680"/>
    </source>
</evidence>
<feature type="transmembrane region" description="Helical" evidence="6">
    <location>
        <begin position="200"/>
        <end position="219"/>
    </location>
</feature>
<dbReference type="PIRSF" id="PIRSF006060">
    <property type="entry name" value="AA_transporter"/>
    <property type="match status" value="1"/>
</dbReference>
<evidence type="ECO:0000256" key="3">
    <source>
        <dbReference type="ARBA" id="ARBA00022692"/>
    </source>
</evidence>
<dbReference type="EMBL" id="CP048711">
    <property type="protein sequence ID" value="QIB66878.1"/>
    <property type="molecule type" value="Genomic_DNA"/>
</dbReference>